<evidence type="ECO:0000256" key="3">
    <source>
        <dbReference type="ARBA" id="ARBA00012966"/>
    </source>
</evidence>
<feature type="transmembrane region" description="Helical" evidence="7">
    <location>
        <begin position="109"/>
        <end position="130"/>
    </location>
</feature>
<evidence type="ECO:0000313" key="10">
    <source>
        <dbReference type="Proteomes" id="UP000094043"/>
    </source>
</evidence>
<name>A0AAJ8JW64_9TREE</name>
<dbReference type="InterPro" id="IPR034907">
    <property type="entry name" value="NDK-like_dom"/>
</dbReference>
<dbReference type="Gene3D" id="3.30.70.141">
    <property type="entry name" value="Nucleoside diphosphate kinase-like domain"/>
    <property type="match status" value="1"/>
</dbReference>
<dbReference type="EMBL" id="CP143788">
    <property type="protein sequence ID" value="WVN89484.1"/>
    <property type="molecule type" value="Genomic_DNA"/>
</dbReference>
<evidence type="ECO:0000313" key="9">
    <source>
        <dbReference type="EMBL" id="WVN89484.1"/>
    </source>
</evidence>
<dbReference type="RefSeq" id="XP_066070184.1">
    <property type="nucleotide sequence ID" value="XM_066214087.1"/>
</dbReference>
<reference evidence="9" key="1">
    <citation type="submission" date="2016-06" db="EMBL/GenBank/DDBJ databases">
        <authorList>
            <person name="Cuomo C."/>
            <person name="Litvintseva A."/>
            <person name="Heitman J."/>
            <person name="Chen Y."/>
            <person name="Sun S."/>
            <person name="Springer D."/>
            <person name="Dromer F."/>
            <person name="Young S."/>
            <person name="Zeng Q."/>
            <person name="Chapman S."/>
            <person name="Gujja S."/>
            <person name="Saif S."/>
            <person name="Birren B."/>
        </authorList>
    </citation>
    <scope>NUCLEOTIDE SEQUENCE</scope>
    <source>
        <strain evidence="9">CBS 7841</strain>
    </source>
</reference>
<evidence type="ECO:0000256" key="6">
    <source>
        <dbReference type="ARBA" id="ARBA00022777"/>
    </source>
</evidence>
<reference evidence="9" key="3">
    <citation type="submission" date="2024-01" db="EMBL/GenBank/DDBJ databases">
        <authorList>
            <person name="Coelho M.A."/>
            <person name="David-Palma M."/>
            <person name="Shea T."/>
            <person name="Sun S."/>
            <person name="Cuomo C.A."/>
            <person name="Heitman J."/>
        </authorList>
    </citation>
    <scope>NUCLEOTIDE SEQUENCE</scope>
    <source>
        <strain evidence="9">CBS 7841</strain>
    </source>
</reference>
<keyword evidence="7" id="KW-1133">Transmembrane helix</keyword>
<evidence type="ECO:0000256" key="7">
    <source>
        <dbReference type="SAM" id="Phobius"/>
    </source>
</evidence>
<dbReference type="KEGG" id="cdep:91088919"/>
<dbReference type="InterPro" id="IPR036850">
    <property type="entry name" value="NDK-like_dom_sf"/>
</dbReference>
<accession>A0AAJ8JW64</accession>
<keyword evidence="7" id="KW-0472">Membrane</keyword>
<keyword evidence="5" id="KW-0808">Transferase</keyword>
<dbReference type="PANTHER" id="PTHR11349">
    <property type="entry name" value="NUCLEOSIDE DIPHOSPHATE KINASE"/>
    <property type="match status" value="1"/>
</dbReference>
<dbReference type="EC" id="2.7.4.6" evidence="3"/>
<reference evidence="9" key="2">
    <citation type="journal article" date="2022" name="Elife">
        <title>Obligate sexual reproduction of a homothallic fungus closely related to the Cryptococcus pathogenic species complex.</title>
        <authorList>
            <person name="Passer A.R."/>
            <person name="Clancey S.A."/>
            <person name="Shea T."/>
            <person name="David-Palma M."/>
            <person name="Averette A.F."/>
            <person name="Boekhout T."/>
            <person name="Porcel B.M."/>
            <person name="Nowrousian M."/>
            <person name="Cuomo C.A."/>
            <person name="Sun S."/>
            <person name="Heitman J."/>
            <person name="Coelho M.A."/>
        </authorList>
    </citation>
    <scope>NUCLEOTIDE SEQUENCE</scope>
    <source>
        <strain evidence="9">CBS 7841</strain>
    </source>
</reference>
<comment type="similarity">
    <text evidence="2">Belongs to the NDK family.</text>
</comment>
<evidence type="ECO:0000256" key="4">
    <source>
        <dbReference type="ARBA" id="ARBA00017632"/>
    </source>
</evidence>
<dbReference type="SMART" id="SM00562">
    <property type="entry name" value="NDK"/>
    <property type="match status" value="1"/>
</dbReference>
<dbReference type="AlphaFoldDB" id="A0AAJ8JW64"/>
<keyword evidence="7" id="KW-0812">Transmembrane</keyword>
<dbReference type="GeneID" id="91088919"/>
<evidence type="ECO:0000256" key="5">
    <source>
        <dbReference type="ARBA" id="ARBA00022679"/>
    </source>
</evidence>
<dbReference type="GO" id="GO:0004550">
    <property type="term" value="F:nucleoside diphosphate kinase activity"/>
    <property type="evidence" value="ECO:0007669"/>
    <property type="project" value="UniProtKB-EC"/>
</dbReference>
<organism evidence="9 10">
    <name type="scientific">Cryptococcus depauperatus CBS 7841</name>
    <dbReference type="NCBI Taxonomy" id="1295531"/>
    <lineage>
        <taxon>Eukaryota</taxon>
        <taxon>Fungi</taxon>
        <taxon>Dikarya</taxon>
        <taxon>Basidiomycota</taxon>
        <taxon>Agaricomycotina</taxon>
        <taxon>Tremellomycetes</taxon>
        <taxon>Tremellales</taxon>
        <taxon>Cryptococcaceae</taxon>
        <taxon>Cryptococcus</taxon>
    </lineage>
</organism>
<keyword evidence="6" id="KW-0418">Kinase</keyword>
<feature type="domain" description="Nucleoside diphosphate kinase-like" evidence="8">
    <location>
        <begin position="5"/>
        <end position="91"/>
    </location>
</feature>
<dbReference type="SUPFAM" id="SSF54919">
    <property type="entry name" value="Nucleoside diphosphate kinase, NDK"/>
    <property type="match status" value="1"/>
</dbReference>
<evidence type="ECO:0000259" key="8">
    <source>
        <dbReference type="SMART" id="SM00562"/>
    </source>
</evidence>
<dbReference type="Proteomes" id="UP000094043">
    <property type="component" value="Chromosome 5"/>
</dbReference>
<comment type="cofactor">
    <cofactor evidence="1">
        <name>Mg(2+)</name>
        <dbReference type="ChEBI" id="CHEBI:18420"/>
    </cofactor>
</comment>
<proteinExistence type="inferred from homology"/>
<dbReference type="Pfam" id="PF00334">
    <property type="entry name" value="NDK"/>
    <property type="match status" value="1"/>
</dbReference>
<evidence type="ECO:0000256" key="1">
    <source>
        <dbReference type="ARBA" id="ARBA00001946"/>
    </source>
</evidence>
<gene>
    <name evidence="9" type="ORF">L203_104709</name>
</gene>
<sequence>MDYPKLLAVKSLAYSPALAKEYYADLAARPFYGGLVKYMTSGTPVVAMVWEGKDIIRQSVCLRVGAGANNERILDGFDSATKEIGPGSANRNSAAVRFVYRNILLPHRWLTMCYLIACCLGALMSFTAMYTDISYSIESWLTARGLDSTALICIENCYSQQCLRPGECLHQKHDSLPKSRSLGESMIEVLGSRLGDSSLCLVNLQRKQPTDDGNHKFKE</sequence>
<keyword evidence="10" id="KW-1185">Reference proteome</keyword>
<evidence type="ECO:0000256" key="2">
    <source>
        <dbReference type="ARBA" id="ARBA00008142"/>
    </source>
</evidence>
<protein>
    <recommendedName>
        <fullName evidence="4">Nucleoside diphosphate kinase</fullName>
        <ecNumber evidence="3">2.7.4.6</ecNumber>
    </recommendedName>
</protein>